<evidence type="ECO:0000256" key="5">
    <source>
        <dbReference type="SAM" id="Phobius"/>
    </source>
</evidence>
<dbReference type="EMBL" id="UATH01000001">
    <property type="protein sequence ID" value="SPY07540.1"/>
    <property type="molecule type" value="Genomic_DNA"/>
</dbReference>
<protein>
    <submittedName>
        <fullName evidence="7">4-hydroxybenzoate transporter PcaK</fullName>
    </submittedName>
</protein>
<dbReference type="InterPro" id="IPR036259">
    <property type="entry name" value="MFS_trans_sf"/>
</dbReference>
<evidence type="ECO:0000256" key="1">
    <source>
        <dbReference type="ARBA" id="ARBA00004141"/>
    </source>
</evidence>
<evidence type="ECO:0000256" key="3">
    <source>
        <dbReference type="ARBA" id="ARBA00022989"/>
    </source>
</evidence>
<feature type="transmembrane region" description="Helical" evidence="5">
    <location>
        <begin position="260"/>
        <end position="278"/>
    </location>
</feature>
<feature type="transmembrane region" description="Helical" evidence="5">
    <location>
        <begin position="351"/>
        <end position="374"/>
    </location>
</feature>
<evidence type="ECO:0000256" key="4">
    <source>
        <dbReference type="ARBA" id="ARBA00023136"/>
    </source>
</evidence>
<feature type="transmembrane region" description="Helical" evidence="5">
    <location>
        <begin position="182"/>
        <end position="202"/>
    </location>
</feature>
<feature type="transmembrane region" description="Helical" evidence="5">
    <location>
        <begin position="63"/>
        <end position="82"/>
    </location>
</feature>
<dbReference type="SUPFAM" id="SSF103473">
    <property type="entry name" value="MFS general substrate transporter"/>
    <property type="match status" value="1"/>
</dbReference>
<feature type="domain" description="Major facilitator superfamily (MFS) profile" evidence="6">
    <location>
        <begin position="28"/>
        <end position="440"/>
    </location>
</feature>
<keyword evidence="2 5" id="KW-0812">Transmembrane</keyword>
<feature type="transmembrane region" description="Helical" evidence="5">
    <location>
        <begin position="386"/>
        <end position="409"/>
    </location>
</feature>
<dbReference type="PROSITE" id="PS50850">
    <property type="entry name" value="MFS"/>
    <property type="match status" value="1"/>
</dbReference>
<feature type="transmembrane region" description="Helical" evidence="5">
    <location>
        <begin position="94"/>
        <end position="117"/>
    </location>
</feature>
<evidence type="ECO:0000259" key="6">
    <source>
        <dbReference type="PROSITE" id="PS50850"/>
    </source>
</evidence>
<dbReference type="InterPro" id="IPR005829">
    <property type="entry name" value="Sugar_transporter_CS"/>
</dbReference>
<dbReference type="PANTHER" id="PTHR23508">
    <property type="entry name" value="CARBOXYLIC ACID TRANSPORTER PROTEIN HOMOLOG"/>
    <property type="match status" value="1"/>
</dbReference>
<dbReference type="PROSITE" id="PS00217">
    <property type="entry name" value="SUGAR_TRANSPORT_2"/>
    <property type="match status" value="1"/>
</dbReference>
<organism evidence="7 8">
    <name type="scientific">Oligella urethralis</name>
    <dbReference type="NCBI Taxonomy" id="90245"/>
    <lineage>
        <taxon>Bacteria</taxon>
        <taxon>Pseudomonadati</taxon>
        <taxon>Pseudomonadota</taxon>
        <taxon>Betaproteobacteria</taxon>
        <taxon>Burkholderiales</taxon>
        <taxon>Alcaligenaceae</taxon>
        <taxon>Oligella</taxon>
    </lineage>
</organism>
<name>A0A2X1VGP3_9BURK</name>
<dbReference type="Pfam" id="PF07690">
    <property type="entry name" value="MFS_1"/>
    <property type="match status" value="1"/>
</dbReference>
<proteinExistence type="predicted"/>
<feature type="transmembrane region" description="Helical" evidence="5">
    <location>
        <begin position="325"/>
        <end position="345"/>
    </location>
</feature>
<feature type="transmembrane region" description="Helical" evidence="5">
    <location>
        <begin position="123"/>
        <end position="143"/>
    </location>
</feature>
<reference evidence="7 8" key="1">
    <citation type="submission" date="2018-06" db="EMBL/GenBank/DDBJ databases">
        <authorList>
            <consortium name="Pathogen Informatics"/>
            <person name="Doyle S."/>
        </authorList>
    </citation>
    <scope>NUCLEOTIDE SEQUENCE [LARGE SCALE GENOMIC DNA]</scope>
    <source>
        <strain evidence="7 8">NCTC11009</strain>
    </source>
</reference>
<accession>A0A2X1VGP3</accession>
<dbReference type="InterPro" id="IPR011701">
    <property type="entry name" value="MFS"/>
</dbReference>
<sequence>MSRSIECSVKNLQQLINTEVLTKYQWQIVFTCFALVLLDGLDIAIIAYLAPLIRTDLGLETTQLPYLFSSGVLGLMIGSLLFGPLADRYGRKNILILSSILFAIFTIACGFAPNFYLLVICRFLTGLGLGGAMPISLSLCTEYMPLRHRMILSTLAWCGFTLGIAFGGIFASLLVSSLGWRGLFILTGAIPLLFLFLVARVLPESLEFLVRNNKASKLDNVQGIVDKLYTGKYKITPSATVHNGASRQPIKMLFSPQHRLLTLALWVAFFGSLLLFYLLTFWTPILLGDLYSFAQTNFITMMLPIGGTVGAFVLARWIDRQGKPFLRLASAYFAAGFLLLFFPSLTAWHTALILIVFLIGFTIAGAQNGLNLVAATVYDTRMRATGVSWAMAIGRLGSIVGSYIGIYMVSSEHPMRLFVYLATIGLACACALFVVSRSIAKQTNHQSNPEQHLVKE</sequence>
<evidence type="ECO:0000313" key="8">
    <source>
        <dbReference type="Proteomes" id="UP000250242"/>
    </source>
</evidence>
<evidence type="ECO:0000256" key="2">
    <source>
        <dbReference type="ARBA" id="ARBA00022692"/>
    </source>
</evidence>
<feature type="transmembrane region" description="Helical" evidence="5">
    <location>
        <begin position="415"/>
        <end position="435"/>
    </location>
</feature>
<feature type="transmembrane region" description="Helical" evidence="5">
    <location>
        <begin position="155"/>
        <end position="176"/>
    </location>
</feature>
<evidence type="ECO:0000313" key="7">
    <source>
        <dbReference type="EMBL" id="SPY07540.1"/>
    </source>
</evidence>
<feature type="transmembrane region" description="Helical" evidence="5">
    <location>
        <begin position="298"/>
        <end position="318"/>
    </location>
</feature>
<dbReference type="AlphaFoldDB" id="A0A2X1VGP3"/>
<dbReference type="GO" id="GO:0005886">
    <property type="term" value="C:plasma membrane"/>
    <property type="evidence" value="ECO:0007669"/>
    <property type="project" value="TreeGrafter"/>
</dbReference>
<dbReference type="CDD" id="cd17365">
    <property type="entry name" value="MFS_PcaK_like"/>
    <property type="match status" value="1"/>
</dbReference>
<keyword evidence="4 5" id="KW-0472">Membrane</keyword>
<dbReference type="RefSeq" id="WP_070475848.1">
    <property type="nucleotide sequence ID" value="NZ_UATH01000001.1"/>
</dbReference>
<dbReference type="PANTHER" id="PTHR23508:SF10">
    <property type="entry name" value="CARBOXYLIC ACID TRANSPORTER PROTEIN HOMOLOG"/>
    <property type="match status" value="1"/>
</dbReference>
<dbReference type="GO" id="GO:0046943">
    <property type="term" value="F:carboxylic acid transmembrane transporter activity"/>
    <property type="evidence" value="ECO:0007669"/>
    <property type="project" value="TreeGrafter"/>
</dbReference>
<keyword evidence="3 5" id="KW-1133">Transmembrane helix</keyword>
<feature type="transmembrane region" description="Helical" evidence="5">
    <location>
        <begin position="28"/>
        <end position="51"/>
    </location>
</feature>
<comment type="subcellular location">
    <subcellularLocation>
        <location evidence="1">Membrane</location>
        <topology evidence="1">Multi-pass membrane protein</topology>
    </subcellularLocation>
</comment>
<dbReference type="InterPro" id="IPR020846">
    <property type="entry name" value="MFS_dom"/>
</dbReference>
<dbReference type="Proteomes" id="UP000250242">
    <property type="component" value="Unassembled WGS sequence"/>
</dbReference>
<gene>
    <name evidence="7" type="primary">pcaK_1</name>
    <name evidence="7" type="ORF">NCTC11009_00750</name>
</gene>
<dbReference type="Gene3D" id="1.20.1250.20">
    <property type="entry name" value="MFS general substrate transporter like domains"/>
    <property type="match status" value="1"/>
</dbReference>